<dbReference type="GO" id="GO:0006352">
    <property type="term" value="P:DNA-templated transcription initiation"/>
    <property type="evidence" value="ECO:0007669"/>
    <property type="project" value="InterPro"/>
</dbReference>
<evidence type="ECO:0000259" key="7">
    <source>
        <dbReference type="PROSITE" id="PS00716"/>
    </source>
</evidence>
<organism evidence="8">
    <name type="scientific">hydrothermal vent metagenome</name>
    <dbReference type="NCBI Taxonomy" id="652676"/>
    <lineage>
        <taxon>unclassified sequences</taxon>
        <taxon>metagenomes</taxon>
        <taxon>ecological metagenomes</taxon>
    </lineage>
</organism>
<evidence type="ECO:0000256" key="3">
    <source>
        <dbReference type="ARBA" id="ARBA00023082"/>
    </source>
</evidence>
<dbReference type="NCBIfam" id="NF005143">
    <property type="entry name" value="PRK06596.1"/>
    <property type="match status" value="1"/>
</dbReference>
<dbReference type="AlphaFoldDB" id="A0A3B0VS64"/>
<name>A0A3B0VS64_9ZZZZ</name>
<dbReference type="SUPFAM" id="SSF88946">
    <property type="entry name" value="Sigma2 domain of RNA polymerase sigma factors"/>
    <property type="match status" value="1"/>
</dbReference>
<accession>A0A3B0VS64</accession>
<comment type="similarity">
    <text evidence="1">Belongs to the sigma-70 factor family.</text>
</comment>
<dbReference type="InterPro" id="IPR050813">
    <property type="entry name" value="Sigma-70_Factor"/>
</dbReference>
<dbReference type="InterPro" id="IPR007630">
    <property type="entry name" value="RNA_pol_sigma70_r4"/>
</dbReference>
<keyword evidence="2" id="KW-0805">Transcription regulation</keyword>
<keyword evidence="4" id="KW-0238">DNA-binding</keyword>
<evidence type="ECO:0000256" key="5">
    <source>
        <dbReference type="ARBA" id="ARBA00023163"/>
    </source>
</evidence>
<dbReference type="Gene3D" id="1.20.140.160">
    <property type="match status" value="1"/>
</dbReference>
<gene>
    <name evidence="8" type="ORF">MNBD_DELTA03-319</name>
</gene>
<evidence type="ECO:0000259" key="6">
    <source>
        <dbReference type="PROSITE" id="PS00715"/>
    </source>
</evidence>
<dbReference type="InterPro" id="IPR014284">
    <property type="entry name" value="RNA_pol_sigma-70_dom"/>
</dbReference>
<dbReference type="SUPFAM" id="SSF88659">
    <property type="entry name" value="Sigma3 and sigma4 domains of RNA polymerase sigma factors"/>
    <property type="match status" value="1"/>
</dbReference>
<dbReference type="PIRSF" id="PIRSF000770">
    <property type="entry name" value="RNA_pol_sigma-SigE/K"/>
    <property type="match status" value="1"/>
</dbReference>
<dbReference type="Pfam" id="PF04545">
    <property type="entry name" value="Sigma70_r4"/>
    <property type="match status" value="1"/>
</dbReference>
<dbReference type="Gene3D" id="1.20.120.1810">
    <property type="match status" value="1"/>
</dbReference>
<sequence length="305" mass="35276">MLSNEISAERLPTHYPLTSTAQQVSTFYSPELVQYLREIGSYKVLSRDESEQLAIRYQQNGDEEAGRELILANLRLVVKIALGYQKYWANNFIDLVQEGNIGLVRAVKKFDPYRGIKFSYYASYWIKAHILKFIVDNWRLVKICTTQAMRKLFFNLNKERKSLEMQGIKVDNELLAKRLKVKPHEIEDAGKRINFSDQSLDAPISQDSKYTLQGIIAADNAAPEELTARQEIQTRVREALSAADSGLNDRERCILQTRLLNDEPATLQEIAQKFKLSRERIRQLEQQLLKKLKVFMLQAMPDLAY</sequence>
<keyword evidence="3" id="KW-0731">Sigma factor</keyword>
<evidence type="ECO:0000256" key="1">
    <source>
        <dbReference type="ARBA" id="ARBA00007788"/>
    </source>
</evidence>
<dbReference type="PANTHER" id="PTHR30376">
    <property type="entry name" value="SIGMA FACTOR RPOH HEAT SHOCK RELATED"/>
    <property type="match status" value="1"/>
</dbReference>
<dbReference type="InterPro" id="IPR013324">
    <property type="entry name" value="RNA_pol_sigma_r3/r4-like"/>
</dbReference>
<evidence type="ECO:0000256" key="2">
    <source>
        <dbReference type="ARBA" id="ARBA00023015"/>
    </source>
</evidence>
<dbReference type="GO" id="GO:0016987">
    <property type="term" value="F:sigma factor activity"/>
    <property type="evidence" value="ECO:0007669"/>
    <property type="project" value="UniProtKB-KW"/>
</dbReference>
<evidence type="ECO:0000313" key="8">
    <source>
        <dbReference type="EMBL" id="VAW39749.1"/>
    </source>
</evidence>
<dbReference type="InterPro" id="IPR000943">
    <property type="entry name" value="RNA_pol_sigma70"/>
</dbReference>
<dbReference type="PROSITE" id="PS00715">
    <property type="entry name" value="SIGMA70_1"/>
    <property type="match status" value="1"/>
</dbReference>
<dbReference type="GO" id="GO:0003677">
    <property type="term" value="F:DNA binding"/>
    <property type="evidence" value="ECO:0007669"/>
    <property type="project" value="UniProtKB-KW"/>
</dbReference>
<dbReference type="InterPro" id="IPR013325">
    <property type="entry name" value="RNA_pol_sigma_r2"/>
</dbReference>
<dbReference type="PROSITE" id="PS00716">
    <property type="entry name" value="SIGMA70_2"/>
    <property type="match status" value="1"/>
</dbReference>
<feature type="domain" description="RNA polymerase sigma-70" evidence="7">
    <location>
        <begin position="266"/>
        <end position="292"/>
    </location>
</feature>
<keyword evidence="5" id="KW-0804">Transcription</keyword>
<dbReference type="PRINTS" id="PR00046">
    <property type="entry name" value="SIGMA70FCT"/>
</dbReference>
<dbReference type="NCBIfam" id="TIGR02937">
    <property type="entry name" value="sigma70-ECF"/>
    <property type="match status" value="1"/>
</dbReference>
<dbReference type="EMBL" id="UOEX01000298">
    <property type="protein sequence ID" value="VAW39749.1"/>
    <property type="molecule type" value="Genomic_DNA"/>
</dbReference>
<reference evidence="8" key="1">
    <citation type="submission" date="2018-06" db="EMBL/GenBank/DDBJ databases">
        <authorList>
            <person name="Zhirakovskaya E."/>
        </authorList>
    </citation>
    <scope>NUCLEOTIDE SEQUENCE</scope>
</reference>
<feature type="domain" description="RNA polymerase sigma-70" evidence="6">
    <location>
        <begin position="94"/>
        <end position="107"/>
    </location>
</feature>
<dbReference type="InterPro" id="IPR007627">
    <property type="entry name" value="RNA_pol_sigma70_r2"/>
</dbReference>
<dbReference type="Pfam" id="PF04542">
    <property type="entry name" value="Sigma70_r2"/>
    <property type="match status" value="1"/>
</dbReference>
<proteinExistence type="inferred from homology"/>
<protein>
    <submittedName>
        <fullName evidence="8">RNA polymerase sigma factor RpoH</fullName>
    </submittedName>
</protein>
<evidence type="ECO:0000256" key="4">
    <source>
        <dbReference type="ARBA" id="ARBA00023125"/>
    </source>
</evidence>
<dbReference type="PANTHER" id="PTHR30376:SF3">
    <property type="entry name" value="RNA POLYMERASE SIGMA FACTOR RPOH"/>
    <property type="match status" value="1"/>
</dbReference>